<dbReference type="EMBL" id="JABAIA010000002">
    <property type="protein sequence ID" value="NLR66071.1"/>
    <property type="molecule type" value="Genomic_DNA"/>
</dbReference>
<comment type="function">
    <text evidence="12">Acts on leucine, isoleucine and valine.</text>
</comment>
<evidence type="ECO:0000256" key="8">
    <source>
        <dbReference type="ARBA" id="ARBA00022898"/>
    </source>
</evidence>
<name>A0A847S3H2_9BACT</name>
<dbReference type="UniPathway" id="UPA00049">
    <property type="reaction ID" value="UER00062"/>
</dbReference>
<evidence type="ECO:0000256" key="10">
    <source>
        <dbReference type="ARBA" id="ARBA00048798"/>
    </source>
</evidence>
<dbReference type="RefSeq" id="WP_168872025.1">
    <property type="nucleotide sequence ID" value="NZ_JABAIA010000002.1"/>
</dbReference>
<dbReference type="InterPro" id="IPR005785">
    <property type="entry name" value="B_amino_transI"/>
</dbReference>
<organism evidence="13 14">
    <name type="scientific">Chitinophaga varians</name>
    <dbReference type="NCBI Taxonomy" id="2202339"/>
    <lineage>
        <taxon>Bacteria</taxon>
        <taxon>Pseudomonadati</taxon>
        <taxon>Bacteroidota</taxon>
        <taxon>Chitinophagia</taxon>
        <taxon>Chitinophagales</taxon>
        <taxon>Chitinophagaceae</taxon>
        <taxon>Chitinophaga</taxon>
    </lineage>
</organism>
<dbReference type="PANTHER" id="PTHR42743:SF11">
    <property type="entry name" value="AMINODEOXYCHORISMATE LYASE"/>
    <property type="match status" value="1"/>
</dbReference>
<dbReference type="InterPro" id="IPR043131">
    <property type="entry name" value="BCAT-like_N"/>
</dbReference>
<dbReference type="UniPathway" id="UPA00047">
    <property type="reaction ID" value="UER00058"/>
</dbReference>
<keyword evidence="12" id="KW-0100">Branched-chain amino acid biosynthesis</keyword>
<dbReference type="GO" id="GO:0009099">
    <property type="term" value="P:L-valine biosynthetic process"/>
    <property type="evidence" value="ECO:0007669"/>
    <property type="project" value="UniProtKB-UniPathway"/>
</dbReference>
<proteinExistence type="inferred from homology"/>
<dbReference type="FunFam" id="3.20.10.10:FF:000002">
    <property type="entry name" value="D-alanine aminotransferase"/>
    <property type="match status" value="1"/>
</dbReference>
<dbReference type="Gene3D" id="3.30.470.10">
    <property type="match status" value="1"/>
</dbReference>
<keyword evidence="8 12" id="KW-0663">Pyridoxal phosphate</keyword>
<dbReference type="GO" id="GO:0009097">
    <property type="term" value="P:isoleucine biosynthetic process"/>
    <property type="evidence" value="ECO:0007669"/>
    <property type="project" value="UniProtKB-UniPathway"/>
</dbReference>
<evidence type="ECO:0000256" key="12">
    <source>
        <dbReference type="RuleBase" id="RU364094"/>
    </source>
</evidence>
<dbReference type="GO" id="GO:0004084">
    <property type="term" value="F:branched-chain-amino-acid transaminase activity"/>
    <property type="evidence" value="ECO:0007669"/>
    <property type="project" value="UniProtKB-EC"/>
</dbReference>
<comment type="pathway">
    <text evidence="2 12">Amino-acid biosynthesis; L-isoleucine biosynthesis; L-isoleucine from 2-oxobutanoate: step 4/4.</text>
</comment>
<comment type="catalytic activity">
    <reaction evidence="11 12">
        <text>L-leucine + 2-oxoglutarate = 4-methyl-2-oxopentanoate + L-glutamate</text>
        <dbReference type="Rhea" id="RHEA:18321"/>
        <dbReference type="ChEBI" id="CHEBI:16810"/>
        <dbReference type="ChEBI" id="CHEBI:17865"/>
        <dbReference type="ChEBI" id="CHEBI:29985"/>
        <dbReference type="ChEBI" id="CHEBI:57427"/>
        <dbReference type="EC" id="2.6.1.42"/>
    </reaction>
</comment>
<gene>
    <name evidence="12" type="primary">ilvE</name>
    <name evidence="13" type="ORF">HGH92_17320</name>
</gene>
<keyword evidence="7 12" id="KW-0808">Transferase</keyword>
<dbReference type="InterPro" id="IPR001544">
    <property type="entry name" value="Aminotrans_IV"/>
</dbReference>
<dbReference type="GO" id="GO:0009098">
    <property type="term" value="P:L-leucine biosynthetic process"/>
    <property type="evidence" value="ECO:0007669"/>
    <property type="project" value="UniProtKB-UniPathway"/>
</dbReference>
<evidence type="ECO:0000256" key="7">
    <source>
        <dbReference type="ARBA" id="ARBA00022679"/>
    </source>
</evidence>
<protein>
    <recommendedName>
        <fullName evidence="12">Branched-chain-amino-acid aminotransferase</fullName>
        <shortName evidence="12">BCAT</shortName>
        <ecNumber evidence="12">2.6.1.42</ecNumber>
    </recommendedName>
</protein>
<accession>A0A847S3H2</accession>
<evidence type="ECO:0000313" key="13">
    <source>
        <dbReference type="EMBL" id="NLR66071.1"/>
    </source>
</evidence>
<sequence>MYSYYNNDTFLYLDGQYLKATAATTDLFGQSLHYGYAVFEGIRAYKTANGEVKIFKAKEHFDRLKRSCELIHIPYKFDNEELIAACYKVLEMNNMEEAYIRPLVFCPPNMTLKAASESNILICAWEWGAYLGEKLLRIMTSSYERPNPKAFQIESKSAGLYVNSILASQEAKQKGYDEALLLDMNGNVAEGPGANIFFEKDGKIFTPPPGNILPGITRATVIELCHELQIPIEEKLFTIDELKQADAAFFCGTAAEVVGLESIDGQAFGKPWASSLGKVLQQAYKAKVLDKTFQREAQLA</sequence>
<dbReference type="EC" id="2.6.1.42" evidence="12"/>
<comment type="catalytic activity">
    <reaction evidence="9 12">
        <text>L-valine + 2-oxoglutarate = 3-methyl-2-oxobutanoate + L-glutamate</text>
        <dbReference type="Rhea" id="RHEA:24813"/>
        <dbReference type="ChEBI" id="CHEBI:11851"/>
        <dbReference type="ChEBI" id="CHEBI:16810"/>
        <dbReference type="ChEBI" id="CHEBI:29985"/>
        <dbReference type="ChEBI" id="CHEBI:57762"/>
        <dbReference type="EC" id="2.6.1.42"/>
    </reaction>
</comment>
<evidence type="ECO:0000256" key="2">
    <source>
        <dbReference type="ARBA" id="ARBA00004824"/>
    </source>
</evidence>
<dbReference type="PANTHER" id="PTHR42743">
    <property type="entry name" value="AMINO-ACID AMINOTRANSFERASE"/>
    <property type="match status" value="1"/>
</dbReference>
<evidence type="ECO:0000256" key="5">
    <source>
        <dbReference type="ARBA" id="ARBA00009320"/>
    </source>
</evidence>
<dbReference type="Gene3D" id="3.20.10.10">
    <property type="entry name" value="D-amino Acid Aminotransferase, subunit A, domain 2"/>
    <property type="match status" value="1"/>
</dbReference>
<keyword evidence="14" id="KW-1185">Reference proteome</keyword>
<dbReference type="InterPro" id="IPR050571">
    <property type="entry name" value="Class-IV_PLP-Dep_Aminotrnsfr"/>
</dbReference>
<dbReference type="GO" id="GO:0005829">
    <property type="term" value="C:cytosol"/>
    <property type="evidence" value="ECO:0007669"/>
    <property type="project" value="TreeGrafter"/>
</dbReference>
<dbReference type="SUPFAM" id="SSF56752">
    <property type="entry name" value="D-aminoacid aminotransferase-like PLP-dependent enzymes"/>
    <property type="match status" value="1"/>
</dbReference>
<dbReference type="AlphaFoldDB" id="A0A847S3H2"/>
<comment type="pathway">
    <text evidence="4 12">Amino-acid biosynthesis; L-leucine biosynthesis; L-leucine from 3-methyl-2-oxobutanoate: step 4/4.</text>
</comment>
<evidence type="ECO:0000313" key="14">
    <source>
        <dbReference type="Proteomes" id="UP000570474"/>
    </source>
</evidence>
<keyword evidence="6 12" id="KW-0032">Aminotransferase</keyword>
<dbReference type="InterPro" id="IPR036038">
    <property type="entry name" value="Aminotransferase-like"/>
</dbReference>
<evidence type="ECO:0000256" key="1">
    <source>
        <dbReference type="ARBA" id="ARBA00001933"/>
    </source>
</evidence>
<dbReference type="InterPro" id="IPR043132">
    <property type="entry name" value="BCAT-like_C"/>
</dbReference>
<comment type="catalytic activity">
    <reaction evidence="10 12">
        <text>L-isoleucine + 2-oxoglutarate = (S)-3-methyl-2-oxopentanoate + L-glutamate</text>
        <dbReference type="Rhea" id="RHEA:24801"/>
        <dbReference type="ChEBI" id="CHEBI:16810"/>
        <dbReference type="ChEBI" id="CHEBI:29985"/>
        <dbReference type="ChEBI" id="CHEBI:35146"/>
        <dbReference type="ChEBI" id="CHEBI:58045"/>
        <dbReference type="EC" id="2.6.1.42"/>
    </reaction>
</comment>
<dbReference type="UniPathway" id="UPA00048">
    <property type="reaction ID" value="UER00073"/>
</dbReference>
<evidence type="ECO:0000256" key="3">
    <source>
        <dbReference type="ARBA" id="ARBA00004931"/>
    </source>
</evidence>
<evidence type="ECO:0000256" key="4">
    <source>
        <dbReference type="ARBA" id="ARBA00005072"/>
    </source>
</evidence>
<comment type="pathway">
    <text evidence="3 12">Amino-acid biosynthesis; L-valine biosynthesis; L-valine from pyruvate: step 4/4.</text>
</comment>
<comment type="cofactor">
    <cofactor evidence="1 12">
        <name>pyridoxal 5'-phosphate</name>
        <dbReference type="ChEBI" id="CHEBI:597326"/>
    </cofactor>
</comment>
<dbReference type="Proteomes" id="UP000570474">
    <property type="component" value="Unassembled WGS sequence"/>
</dbReference>
<reference evidence="13 14" key="1">
    <citation type="submission" date="2020-04" db="EMBL/GenBank/DDBJ databases">
        <authorList>
            <person name="Yin C."/>
        </authorList>
    </citation>
    <scope>NUCLEOTIDE SEQUENCE [LARGE SCALE GENOMIC DNA]</scope>
    <source>
        <strain evidence="13 14">Ae27</strain>
    </source>
</reference>
<evidence type="ECO:0000256" key="11">
    <source>
        <dbReference type="ARBA" id="ARBA00049229"/>
    </source>
</evidence>
<dbReference type="NCBIfam" id="TIGR01122">
    <property type="entry name" value="ilvE_I"/>
    <property type="match status" value="1"/>
</dbReference>
<comment type="similarity">
    <text evidence="5 12">Belongs to the class-IV pyridoxal-phosphate-dependent aminotransferase family.</text>
</comment>
<dbReference type="NCBIfam" id="NF005146">
    <property type="entry name" value="PRK06606.1"/>
    <property type="match status" value="1"/>
</dbReference>
<evidence type="ECO:0000256" key="9">
    <source>
        <dbReference type="ARBA" id="ARBA00048212"/>
    </source>
</evidence>
<comment type="caution">
    <text evidence="13">The sequence shown here is derived from an EMBL/GenBank/DDBJ whole genome shotgun (WGS) entry which is preliminary data.</text>
</comment>
<dbReference type="Pfam" id="PF01063">
    <property type="entry name" value="Aminotran_4"/>
    <property type="match status" value="1"/>
</dbReference>
<keyword evidence="12" id="KW-0028">Amino-acid biosynthesis</keyword>
<evidence type="ECO:0000256" key="6">
    <source>
        <dbReference type="ARBA" id="ARBA00022576"/>
    </source>
</evidence>